<keyword evidence="1" id="KW-0694">RNA-binding</keyword>
<dbReference type="HOGENOM" id="CLU_483132_0_0_1"/>
<dbReference type="STRING" id="1003232.J9D8I4"/>
<dbReference type="SUPFAM" id="SSF54791">
    <property type="entry name" value="Eukaryotic type KH-domain (KH-domain type I)"/>
    <property type="match status" value="2"/>
</dbReference>
<gene>
    <name evidence="3" type="ORF">EDEG_01878</name>
</gene>
<feature type="domain" description="K Homology" evidence="2">
    <location>
        <begin position="321"/>
        <end position="397"/>
    </location>
</feature>
<organism evidence="3 4">
    <name type="scientific">Edhazardia aedis (strain USNM 41457)</name>
    <name type="common">Microsporidian parasite</name>
    <dbReference type="NCBI Taxonomy" id="1003232"/>
    <lineage>
        <taxon>Eukaryota</taxon>
        <taxon>Fungi</taxon>
        <taxon>Fungi incertae sedis</taxon>
        <taxon>Microsporidia</taxon>
        <taxon>Edhazardia</taxon>
    </lineage>
</organism>
<dbReference type="InterPro" id="IPR036612">
    <property type="entry name" value="KH_dom_type_1_sf"/>
</dbReference>
<dbReference type="InterPro" id="IPR004088">
    <property type="entry name" value="KH_dom_type_1"/>
</dbReference>
<comment type="caution">
    <text evidence="3">The sequence shown here is derived from an EMBL/GenBank/DDBJ whole genome shotgun (WGS) entry which is preliminary data.</text>
</comment>
<reference evidence="3 4" key="1">
    <citation type="submission" date="2011-08" db="EMBL/GenBank/DDBJ databases">
        <authorList>
            <person name="Liu Z.J."/>
            <person name="Shi F.L."/>
            <person name="Lu J.Q."/>
            <person name="Li M."/>
            <person name="Wang Z.L."/>
        </authorList>
    </citation>
    <scope>NUCLEOTIDE SEQUENCE [LARGE SCALE GENOMIC DNA]</scope>
    <source>
        <strain evidence="3 4">USNM 41457</strain>
    </source>
</reference>
<dbReference type="SMART" id="SM00322">
    <property type="entry name" value="KH"/>
    <property type="match status" value="1"/>
</dbReference>
<proteinExistence type="predicted"/>
<reference evidence="4" key="2">
    <citation type="submission" date="2015-07" db="EMBL/GenBank/DDBJ databases">
        <title>Contrasting host-pathogen interactions and genome evolution in two generalist and specialist microsporidian pathogens of mosquitoes.</title>
        <authorList>
            <consortium name="The Broad Institute Genomics Platform"/>
            <consortium name="The Broad Institute Genome Sequencing Center for Infectious Disease"/>
            <person name="Cuomo C.A."/>
            <person name="Sanscrainte N.D."/>
            <person name="Goldberg J.M."/>
            <person name="Heiman D."/>
            <person name="Young S."/>
            <person name="Zeng Q."/>
            <person name="Becnel J.J."/>
            <person name="Birren B.W."/>
        </authorList>
    </citation>
    <scope>NUCLEOTIDE SEQUENCE [LARGE SCALE GENOMIC DNA]</scope>
    <source>
        <strain evidence="4">USNM 41457</strain>
    </source>
</reference>
<evidence type="ECO:0000313" key="4">
    <source>
        <dbReference type="Proteomes" id="UP000003163"/>
    </source>
</evidence>
<protein>
    <recommendedName>
        <fullName evidence="2">K Homology domain-containing protein</fullName>
    </recommendedName>
</protein>
<dbReference type="EMBL" id="AFBI03000029">
    <property type="protein sequence ID" value="EJW03834.1"/>
    <property type="molecule type" value="Genomic_DNA"/>
</dbReference>
<dbReference type="InParanoid" id="J9D8I4"/>
<dbReference type="GO" id="GO:0003723">
    <property type="term" value="F:RNA binding"/>
    <property type="evidence" value="ECO:0007669"/>
    <property type="project" value="UniProtKB-UniRule"/>
</dbReference>
<dbReference type="AlphaFoldDB" id="J9D8I4"/>
<accession>J9D8I4</accession>
<dbReference type="VEuPathDB" id="MicrosporidiaDB:EDEG_01878"/>
<keyword evidence="4" id="KW-1185">Reference proteome</keyword>
<dbReference type="OrthoDB" id="2196204at2759"/>
<dbReference type="Proteomes" id="UP000003163">
    <property type="component" value="Unassembled WGS sequence"/>
</dbReference>
<evidence type="ECO:0000256" key="1">
    <source>
        <dbReference type="PROSITE-ProRule" id="PRU00117"/>
    </source>
</evidence>
<dbReference type="PROSITE" id="PS50084">
    <property type="entry name" value="KH_TYPE_1"/>
    <property type="match status" value="1"/>
</dbReference>
<dbReference type="Pfam" id="PF00013">
    <property type="entry name" value="KH_1"/>
    <property type="match status" value="1"/>
</dbReference>
<sequence length="564" mass="65219">MIDNNEQKHENSDGKCDKYENLRKSIENSKLTLHTKNNNCINQIYHGHKIYDDFYYDGKSDTCLVKDFRGNPSILLSSFSNSSNFKFLKNLQSSSNTCGANFSAQNDSGGNFSANRNEIIPNQCNFSAQNTFNSAQNTANINLHMPSNMSKYNINAINTQNSYPYSYNSISSHSSNYSSAYTSPTFEQNNLYNNRDAFSLKNKSYSSSSKTSYNSSNIQSKAGSKCIAIGFRSDIKEFINHFIQKEDRLSETYYEVEIEIDHELEDFLCGKKNGKINKISKDNNCEVKIEYKQGKTKQISIYIYGKSENIYNTISQLEWEFPAELCFHLHEKHHKRIIGYGGKNIQKIMKKHGVYIKFMCEEERSSSGYAGNVIIKTPKRNSESLFRMKDEVLQLAEEEVTEVIIPHWNLDLFYAYELGLNYVKLLYEYAVIEETNEKLVRTYKLPIVSLDKAESTEKFIAQNDKKNAKVVRLANNSTIFLITLQDYLYEAIDAKYWLENNKPLAFNIFDSKLFYTPKKILNNKLNDYEKHKIMLQENTGIDEYYDESIVGQGRDSKDEKQRGK</sequence>
<evidence type="ECO:0000259" key="2">
    <source>
        <dbReference type="SMART" id="SM00322"/>
    </source>
</evidence>
<evidence type="ECO:0000313" key="3">
    <source>
        <dbReference type="EMBL" id="EJW03834.1"/>
    </source>
</evidence>
<dbReference type="InterPro" id="IPR004087">
    <property type="entry name" value="KH_dom"/>
</dbReference>
<name>J9D8I4_EDHAE</name>
<dbReference type="Gene3D" id="3.30.1370.10">
    <property type="entry name" value="K Homology domain, type 1"/>
    <property type="match status" value="2"/>
</dbReference>